<evidence type="ECO:0000313" key="1">
    <source>
        <dbReference type="EMBL" id="WEU40874.1"/>
    </source>
</evidence>
<name>A0AAF0D388_ODILC</name>
<dbReference type="InterPro" id="IPR011055">
    <property type="entry name" value="Dup_hybrid_motif"/>
</dbReference>
<evidence type="ECO:0000313" key="2">
    <source>
        <dbReference type="Proteomes" id="UP000186851"/>
    </source>
</evidence>
<reference evidence="1" key="2">
    <citation type="journal article" date="2022" name="Nat. Microbiol.">
        <title>A closed Candidatus Odinarchaeum chromosome exposes Asgard archaeal viruses.</title>
        <authorList>
            <person name="Tamarit D."/>
            <person name="Caceres E.F."/>
            <person name="Krupovic M."/>
            <person name="Nijland R."/>
            <person name="Eme L."/>
            <person name="Robinson N.P."/>
            <person name="Ettema T.J.G."/>
        </authorList>
    </citation>
    <scope>NUCLEOTIDE SEQUENCE</scope>
    <source>
        <strain evidence="1">LCB_4</strain>
    </source>
</reference>
<dbReference type="AlphaFoldDB" id="A0AAF0D388"/>
<accession>A0AAF0D388</accession>
<sequence>MNRKRAAALGVSIIIICVTAFTVWNLLTSIPDALPEGQNPELMLPLYDYSHLDVIQAYGQIRPDYFHPGFDFGVNDTTVIVAPCDAYVTYINSWYNDKSGHWQTNVGLRLNSKWRIDIVFESWAENETYGALQFQAIIVRVGQFVAANQTIGNLLCHGSYAHIHFGLYFNEEAVCPYPYFTPSAQSTFQELYMKVGQPAGDWCIIP</sequence>
<dbReference type="Gene3D" id="2.70.70.10">
    <property type="entry name" value="Glucose Permease (Domain IIA)"/>
    <property type="match status" value="1"/>
</dbReference>
<dbReference type="EMBL" id="CP091871">
    <property type="protein sequence ID" value="WEU40874.1"/>
    <property type="molecule type" value="Genomic_DNA"/>
</dbReference>
<dbReference type="KEGG" id="oyw:OdinLCB4_002880"/>
<organism evidence="1 2">
    <name type="scientific">Odinarchaeota yellowstonii (strain LCB_4)</name>
    <dbReference type="NCBI Taxonomy" id="1841599"/>
    <lineage>
        <taxon>Archaea</taxon>
        <taxon>Promethearchaeati</taxon>
        <taxon>Candidatus Odinarchaeota</taxon>
        <taxon>Candidatus Odinarchaeia</taxon>
        <taxon>Candidatus Odinarchaeales</taxon>
        <taxon>Candidatus Odinarchaeaceae</taxon>
        <taxon>Candidatus Odinarchaeum</taxon>
    </lineage>
</organism>
<proteinExistence type="predicted"/>
<reference evidence="1" key="1">
    <citation type="journal article" date="2017" name="Nature">
        <title>Asgard archaea illuminate the origin of eukaryotic cellular complexity.</title>
        <authorList>
            <person name="Zaremba-Niedzwiedzka K."/>
            <person name="Caceres E.F."/>
            <person name="Saw J.H."/>
            <person name="Backstrom D."/>
            <person name="Juzokaite L."/>
            <person name="Vancaester E."/>
            <person name="Seitz K.W."/>
            <person name="Anantharaman K."/>
            <person name="Starnawski P."/>
            <person name="Kjeldsen K.U."/>
            <person name="Scott M.B."/>
            <person name="Nunoura T."/>
            <person name="Banfield J.F."/>
            <person name="Schramm A."/>
            <person name="Baker B.J."/>
            <person name="Spang A."/>
            <person name="Ettema T.J.G."/>
        </authorList>
    </citation>
    <scope>NUCLEOTIDE SEQUENCE</scope>
    <source>
        <strain evidence="1">LCB_4</strain>
    </source>
</reference>
<gene>
    <name evidence="1" type="ORF">OdinLCB4_002880</name>
</gene>
<protein>
    <submittedName>
        <fullName evidence="1">M23 family metallopeptidase</fullName>
    </submittedName>
</protein>
<dbReference type="Proteomes" id="UP000186851">
    <property type="component" value="Chromosome"/>
</dbReference>